<dbReference type="RefSeq" id="WP_076032096.1">
    <property type="nucleotide sequence ID" value="NZ_CP016896.1"/>
</dbReference>
<organism evidence="1 2">
    <name type="scientific">Acinetobacter soli</name>
    <dbReference type="NCBI Taxonomy" id="487316"/>
    <lineage>
        <taxon>Bacteria</taxon>
        <taxon>Pseudomonadati</taxon>
        <taxon>Pseudomonadota</taxon>
        <taxon>Gammaproteobacteria</taxon>
        <taxon>Moraxellales</taxon>
        <taxon>Moraxellaceae</taxon>
        <taxon>Acinetobacter</taxon>
    </lineage>
</organism>
<dbReference type="EMBL" id="CP016896">
    <property type="protein sequence ID" value="APV34850.1"/>
    <property type="molecule type" value="Genomic_DNA"/>
</dbReference>
<name>A0A1P8EF74_9GAMM</name>
<keyword evidence="1" id="KW-0167">Capsid protein</keyword>
<evidence type="ECO:0000313" key="2">
    <source>
        <dbReference type="Proteomes" id="UP000185674"/>
    </source>
</evidence>
<protein>
    <submittedName>
        <fullName evidence="1">Spore coat protein CotH</fullName>
    </submittedName>
</protein>
<dbReference type="InterPro" id="IPR014867">
    <property type="entry name" value="Spore_coat_CotH_CotH2/3/7"/>
</dbReference>
<sequence length="724" mass="81607">MPLPNILEFIGNSVTQAGFKTALEKLLSYLNVEGATKAELNAAVTPKADKTYVDNALSEFQVGATKFYATLAEANADIANIMPKLTTDTVKDLVNIGEVANGGTWYKASSSATSLTKNPYDSLKQSKDYTDQLFKKYFNVVTNDPEFLLVITDNAGNRLLAIDRSGYTHLNLTQEYTDTVKPSDTTYQSLVSLLSLLGNVTTDPENLFVVSDASKNTLLKIGRDGMISGNFNIGYSDLLNTPQAPLQLGLEDSSGVSNPYLFKISDYSGNILFAIFKDGTVDIPYLSSSNLQVDTINSVLSILEQNTTAKLTTKTKVNVTHQGYMRLKVEALNFPTDTTGQVGTKGTVLFCNPTETEQYLKCNVEMFVQGASSANDFKKGYTFDLYNSNNEELGVKFGDMISSSSFHLKAFYRDPTHTRDQAGYRFWKSLAETLDYPYCKINNSIYAQSTTRSDKAEFTFDAKYYPHGFPVEIYLNDTFHGLYTLRLKKTRENYALNNADLNHIFLDNAEYRARLNASFNYAQWEIKSPKMKGYNDQGPIPSTFPTVQSAIDSLFNFTKALSANYANHATVLNLPHWVLFYILAELTGHWDIDGNNYNLFTWDGVHWSILPYDMDLTLNWYRNSGATQNGFLINVDIWQTFRTVYSNEIKAMWTKFRNEKSLTIEKVVNTYRDVANDIPREVYVADKAKWGLATDFTGNDYPNIEQIYRYIAARIAYLDSQWLV</sequence>
<keyword evidence="1" id="KW-0946">Virion</keyword>
<dbReference type="STRING" id="487316.BEN76_01955"/>
<proteinExistence type="predicted"/>
<evidence type="ECO:0000313" key="1">
    <source>
        <dbReference type="EMBL" id="APV34850.1"/>
    </source>
</evidence>
<dbReference type="Pfam" id="PF08757">
    <property type="entry name" value="CotH"/>
    <property type="match status" value="1"/>
</dbReference>
<reference evidence="1 2" key="1">
    <citation type="submission" date="2016-08" db="EMBL/GenBank/DDBJ databases">
        <title>Complete genome sequence of Acinetobacter baylyi strain GFJ2.</title>
        <authorList>
            <person name="Tabata M."/>
            <person name="Kuboki S."/>
            <person name="Gibu N."/>
            <person name="Kinouchi Y."/>
            <person name="Vangnai A."/>
            <person name="Kasai D."/>
            <person name="Fukuda M."/>
        </authorList>
    </citation>
    <scope>NUCLEOTIDE SEQUENCE [LARGE SCALE GENOMIC DNA]</scope>
    <source>
        <strain evidence="1 2">GFJ2</strain>
    </source>
</reference>
<dbReference type="KEGG" id="asol:BEN76_01955"/>
<dbReference type="Proteomes" id="UP000185674">
    <property type="component" value="Chromosome"/>
</dbReference>
<gene>
    <name evidence="1" type="ORF">BEN76_01955</name>
</gene>
<dbReference type="AlphaFoldDB" id="A0A1P8EF74"/>
<accession>A0A1P8EF74</accession>